<dbReference type="OrthoDB" id="5990136at2759"/>
<comment type="caution">
    <text evidence="1">The sequence shown here is derived from an EMBL/GenBank/DDBJ whole genome shotgun (WGS) entry which is preliminary data.</text>
</comment>
<keyword evidence="2" id="KW-1185">Reference proteome</keyword>
<reference evidence="1" key="1">
    <citation type="submission" date="2020-04" db="EMBL/GenBank/DDBJ databases">
        <authorList>
            <person name="Alioto T."/>
            <person name="Alioto T."/>
            <person name="Gomez Garrido J."/>
        </authorList>
    </citation>
    <scope>NUCLEOTIDE SEQUENCE</scope>
    <source>
        <strain evidence="1">A484AB</strain>
    </source>
</reference>
<organism evidence="1 2">
    <name type="scientific">Paramuricea clavata</name>
    <name type="common">Red gorgonian</name>
    <name type="synonym">Violescent sea-whip</name>
    <dbReference type="NCBI Taxonomy" id="317549"/>
    <lineage>
        <taxon>Eukaryota</taxon>
        <taxon>Metazoa</taxon>
        <taxon>Cnidaria</taxon>
        <taxon>Anthozoa</taxon>
        <taxon>Octocorallia</taxon>
        <taxon>Malacalcyonacea</taxon>
        <taxon>Plexauridae</taxon>
        <taxon>Paramuricea</taxon>
    </lineage>
</organism>
<protein>
    <submittedName>
        <fullName evidence="1">Uncharacterized protein</fullName>
    </submittedName>
</protein>
<sequence length="336" mass="38401">MIVIRDNQTIQTLGFIVKYDLEEDLTQVRKQIQQQLGALVHSDFKFKFFGCSISCLQECNYLLKQCISKTELKGFKYEIFVIKNKSEGKASETVQVLRSNSPVSIGQKPDIETDGFLGFKSKSTSQFENKTLKPETGTESNSPLIRRYSVKELEECYPDELFERERKRFWNQKAEEVENDIALRHWGVQASNGVVDVAWTLKKTELLQLHVQKCETVYTEIMKDNSVLSKSMMGNLDQVERAHAALNCKYNDLCRQMDDGKITQADLDQGLDEKFSVLKKTQANLVKSYQAFISKCTKLSGTGEGSCGYKHEIEDLKHEEMNALVEDVCMDGYISE</sequence>
<accession>A0A7D9JRW5</accession>
<dbReference type="AlphaFoldDB" id="A0A7D9JRW5"/>
<name>A0A7D9JRW5_PARCT</name>
<gene>
    <name evidence="1" type="ORF">PACLA_8A037338</name>
</gene>
<proteinExistence type="predicted"/>
<dbReference type="Proteomes" id="UP001152795">
    <property type="component" value="Unassembled WGS sequence"/>
</dbReference>
<evidence type="ECO:0000313" key="2">
    <source>
        <dbReference type="Proteomes" id="UP001152795"/>
    </source>
</evidence>
<dbReference type="EMBL" id="CACRXK020020385">
    <property type="protein sequence ID" value="CAB4034750.1"/>
    <property type="molecule type" value="Genomic_DNA"/>
</dbReference>
<evidence type="ECO:0000313" key="1">
    <source>
        <dbReference type="EMBL" id="CAB4034750.1"/>
    </source>
</evidence>